<feature type="binding site" evidence="4">
    <location>
        <position position="258"/>
    </location>
    <ligand>
        <name>NAD(+)</name>
        <dbReference type="ChEBI" id="CHEBI:57540"/>
    </ligand>
</feature>
<feature type="binding site" evidence="4">
    <location>
        <begin position="168"/>
        <end position="175"/>
    </location>
    <ligand>
        <name>NAD(+)</name>
        <dbReference type="ChEBI" id="CHEBI:57540"/>
    </ligand>
</feature>
<evidence type="ECO:0000259" key="7">
    <source>
        <dbReference type="Pfam" id="PF07992"/>
    </source>
</evidence>
<feature type="domain" description="FAD/NAD(P)-binding" evidence="7">
    <location>
        <begin position="4"/>
        <end position="307"/>
    </location>
</feature>
<evidence type="ECO:0000313" key="9">
    <source>
        <dbReference type="Proteomes" id="UP000184079"/>
    </source>
</evidence>
<feature type="binding site" evidence="4">
    <location>
        <begin position="131"/>
        <end position="133"/>
    </location>
    <ligand>
        <name>FAD</name>
        <dbReference type="ChEBI" id="CHEBI:57692"/>
    </ligand>
</feature>
<dbReference type="InterPro" id="IPR001100">
    <property type="entry name" value="Pyr_nuc-diS_OxRdtase"/>
</dbReference>
<dbReference type="InterPro" id="IPR023753">
    <property type="entry name" value="FAD/NAD-binding_dom"/>
</dbReference>
<feature type="binding site" evidence="4">
    <location>
        <position position="298"/>
    </location>
    <ligand>
        <name>FAD</name>
        <dbReference type="ChEBI" id="CHEBI:57692"/>
    </ligand>
</feature>
<feature type="binding site" evidence="4">
    <location>
        <position position="50"/>
    </location>
    <ligand>
        <name>FAD</name>
        <dbReference type="ChEBI" id="CHEBI:57692"/>
    </ligand>
</feature>
<feature type="disulfide bond" description="Redox-active" evidence="5">
    <location>
        <begin position="41"/>
        <end position="46"/>
    </location>
</feature>
<evidence type="ECO:0000256" key="2">
    <source>
        <dbReference type="ARBA" id="ARBA00022630"/>
    </source>
</evidence>
<keyword evidence="9" id="KW-1185">Reference proteome</keyword>
<dbReference type="OrthoDB" id="9800167at2"/>
<feature type="binding site" evidence="4">
    <location>
        <position position="191"/>
    </location>
    <ligand>
        <name>NAD(+)</name>
        <dbReference type="ChEBI" id="CHEBI:57540"/>
    </ligand>
</feature>
<dbReference type="RefSeq" id="WP_073003967.1">
    <property type="nucleotide sequence ID" value="NZ_FQXD01000001.1"/>
</dbReference>
<dbReference type="InterPro" id="IPR016156">
    <property type="entry name" value="FAD/NAD-linked_Rdtase_dimer_sf"/>
</dbReference>
<dbReference type="Gene3D" id="3.50.50.60">
    <property type="entry name" value="FAD/NAD(P)-binding domain"/>
    <property type="match status" value="2"/>
</dbReference>
<dbReference type="AlphaFoldDB" id="A0A1M5L525"/>
<dbReference type="InterPro" id="IPR004099">
    <property type="entry name" value="Pyr_nucl-diS_OxRdtase_dimer"/>
</dbReference>
<comment type="cofactor">
    <cofactor evidence="4">
        <name>FAD</name>
        <dbReference type="ChEBI" id="CHEBI:57692"/>
    </cofactor>
    <text evidence="4">Binds 1 FAD per subunit.</text>
</comment>
<keyword evidence="2" id="KW-0285">Flavoprotein</keyword>
<dbReference type="GO" id="GO:0003955">
    <property type="term" value="F:NAD(P)H dehydrogenase (quinone) activity"/>
    <property type="evidence" value="ECO:0007669"/>
    <property type="project" value="TreeGrafter"/>
</dbReference>
<dbReference type="PANTHER" id="PTHR43014">
    <property type="entry name" value="MERCURIC REDUCTASE"/>
    <property type="match status" value="1"/>
</dbReference>
<dbReference type="Gene3D" id="3.30.390.30">
    <property type="match status" value="1"/>
</dbReference>
<comment type="similarity">
    <text evidence="1">Belongs to the class-I pyridine nucleotide-disulfide oxidoreductase family.</text>
</comment>
<feature type="domain" description="Pyridine nucleotide-disulphide oxidoreductase dimerisation" evidence="6">
    <location>
        <begin position="333"/>
        <end position="439"/>
    </location>
</feature>
<sequence length="446" mass="49292">MFTYDVAIIGAGAGGLNTAMEAASMGKKVVLVDKYKPGGECTWAGCIPSKALIQLADEIHTAKKYANIEVNGKQIMSKVRQLIKKAHQAEAVEQLQAAGIEYIQGDAKINDQHSIRVVDEIITAENIVIATGSRALIPSIKGIDQVNYLTNENVFQLEDLPKNLIVVGGGPIGVELTQAFQRLGVQVKLVEMADRILFREEKGLAHQLQSTLEEEGVQLYTSAKALEVKQANGTTTLTINRNDVLEHIEAEQILFALGRKPNIENIGLDDLGICYTNKGIEVNEYNETSVRNIYAVGDAVGPYLFSHMAGFQAKQAMRHAFLEMHTPIEQHPAWCTFTHPELARTGMTENEAREKFQDKFNVYTVSYSELDRAVVDQQTTGEAKIICDQDGFIIGASILGERACELLGELQLMKTFHIPFRKLKDTIHPYPSYSEILTQLSNVATE</sequence>
<dbReference type="PIRSF" id="PIRSF000350">
    <property type="entry name" value="Mercury_reductase_MerA"/>
    <property type="match status" value="1"/>
</dbReference>
<keyword evidence="8" id="KW-0670">Pyruvate</keyword>
<dbReference type="InterPro" id="IPR036188">
    <property type="entry name" value="FAD/NAD-bd_sf"/>
</dbReference>
<keyword evidence="4" id="KW-0520">NAD</keyword>
<organism evidence="8 9">
    <name type="scientific">Virgibacillus chiguensis</name>
    <dbReference type="NCBI Taxonomy" id="411959"/>
    <lineage>
        <taxon>Bacteria</taxon>
        <taxon>Bacillati</taxon>
        <taxon>Bacillota</taxon>
        <taxon>Bacilli</taxon>
        <taxon>Bacillales</taxon>
        <taxon>Bacillaceae</taxon>
        <taxon>Virgibacillus</taxon>
    </lineage>
</organism>
<evidence type="ECO:0000256" key="1">
    <source>
        <dbReference type="ARBA" id="ARBA00007532"/>
    </source>
</evidence>
<dbReference type="GO" id="GO:0050660">
    <property type="term" value="F:flavin adenine dinucleotide binding"/>
    <property type="evidence" value="ECO:0007669"/>
    <property type="project" value="TreeGrafter"/>
</dbReference>
<gene>
    <name evidence="8" type="ORF">SAMN05421807_1018</name>
</gene>
<reference evidence="9" key="1">
    <citation type="submission" date="2016-11" db="EMBL/GenBank/DDBJ databases">
        <authorList>
            <person name="Varghese N."/>
            <person name="Submissions S."/>
        </authorList>
    </citation>
    <scope>NUCLEOTIDE SEQUENCE [LARGE SCALE GENOMIC DNA]</scope>
    <source>
        <strain evidence="9">CGMCC 1.6496</strain>
    </source>
</reference>
<dbReference type="Pfam" id="PF07992">
    <property type="entry name" value="Pyr_redox_2"/>
    <property type="match status" value="1"/>
</dbReference>
<dbReference type="PRINTS" id="PR00368">
    <property type="entry name" value="FADPNR"/>
</dbReference>
<dbReference type="SUPFAM" id="SSF51905">
    <property type="entry name" value="FAD/NAD(P)-binding domain"/>
    <property type="match status" value="1"/>
</dbReference>
<protein>
    <submittedName>
        <fullName evidence="8">Pyruvate/2-oxoglutarate dehydrogenase complex, dihydrolipoamide dehydrogenase (E3) component</fullName>
    </submittedName>
</protein>
<name>A0A1M5L525_9BACI</name>
<keyword evidence="3 4" id="KW-0274">FAD</keyword>
<evidence type="ECO:0000313" key="8">
    <source>
        <dbReference type="EMBL" id="SHG60192.1"/>
    </source>
</evidence>
<evidence type="ECO:0000259" key="6">
    <source>
        <dbReference type="Pfam" id="PF02852"/>
    </source>
</evidence>
<evidence type="ECO:0000256" key="5">
    <source>
        <dbReference type="PIRSR" id="PIRSR000350-4"/>
    </source>
</evidence>
<evidence type="ECO:0000256" key="3">
    <source>
        <dbReference type="ARBA" id="ARBA00022827"/>
    </source>
</evidence>
<keyword evidence="4" id="KW-0547">Nucleotide-binding</keyword>
<dbReference type="SUPFAM" id="SSF55424">
    <property type="entry name" value="FAD/NAD-linked reductases, dimerisation (C-terminal) domain"/>
    <property type="match status" value="1"/>
</dbReference>
<dbReference type="EMBL" id="FQXD01000001">
    <property type="protein sequence ID" value="SHG60192.1"/>
    <property type="molecule type" value="Genomic_DNA"/>
</dbReference>
<dbReference type="Proteomes" id="UP000184079">
    <property type="component" value="Unassembled WGS sequence"/>
</dbReference>
<accession>A0A1M5L525</accession>
<dbReference type="PRINTS" id="PR00411">
    <property type="entry name" value="PNDRDTASEI"/>
</dbReference>
<dbReference type="Pfam" id="PF02852">
    <property type="entry name" value="Pyr_redox_dim"/>
    <property type="match status" value="1"/>
</dbReference>
<proteinExistence type="inferred from homology"/>
<evidence type="ECO:0000256" key="4">
    <source>
        <dbReference type="PIRSR" id="PIRSR000350-3"/>
    </source>
</evidence>
<dbReference type="PANTHER" id="PTHR43014:SF4">
    <property type="entry name" value="PYRIDINE NUCLEOTIDE-DISULFIDE OXIDOREDUCTASE RCLA-RELATED"/>
    <property type="match status" value="1"/>
</dbReference>